<keyword evidence="3" id="KW-0547">Nucleotide-binding</keyword>
<protein>
    <submittedName>
        <fullName evidence="7">Biotin transport system ATP-binding protein</fullName>
    </submittedName>
</protein>
<dbReference type="InterPro" id="IPR050095">
    <property type="entry name" value="ECF_ABC_transporter_ATP-bd"/>
</dbReference>
<dbReference type="EMBL" id="FRDL01000003">
    <property type="protein sequence ID" value="SHN62061.1"/>
    <property type="molecule type" value="Genomic_DNA"/>
</dbReference>
<evidence type="ECO:0000256" key="4">
    <source>
        <dbReference type="ARBA" id="ARBA00022840"/>
    </source>
</evidence>
<dbReference type="AlphaFoldDB" id="A0A1M7SUC8"/>
<sequence length="311" mass="32054">MDEDAIELTGLRVLRGGRPALDGVTLRLTERRIGVVGRNGSGKSTLARAICGLAEPDAGRVLLGGADPARDRAAALERVGIIFQNPDHQIIFPTVEEEIAFGLEQQGRPRAQARAAARAALAAHGRAHWAERPCAALSEGEKHLVCLIAVLAMAPRTIVLDEPYAGLDIPTSRRLHRVLDALEQRVVLVTHDPAALARYDRVIWLEQGRVRADGPAGPVLAAFAQEMERLGALDADPPAEEAAQAPAPQAAPSPASADAAPWRADASAGSAAAGAGGEGAAQAAGAGTRAPGGGAEDGAADARSRARGTPC</sequence>
<feature type="compositionally biased region" description="Low complexity" evidence="5">
    <location>
        <begin position="280"/>
        <end position="289"/>
    </location>
</feature>
<proteinExistence type="inferred from homology"/>
<dbReference type="RefSeq" id="WP_072746816.1">
    <property type="nucleotide sequence ID" value="NZ_FOHL01000001.1"/>
</dbReference>
<dbReference type="Gene3D" id="3.40.50.300">
    <property type="entry name" value="P-loop containing nucleotide triphosphate hydrolases"/>
    <property type="match status" value="1"/>
</dbReference>
<dbReference type="STRING" id="1189325.SAMN04488119_101242"/>
<dbReference type="SMART" id="SM00382">
    <property type="entry name" value="AAA"/>
    <property type="match status" value="1"/>
</dbReference>
<evidence type="ECO:0000259" key="6">
    <source>
        <dbReference type="PROSITE" id="PS50893"/>
    </source>
</evidence>
<organism evidence="7 8">
    <name type="scientific">Oceanicella actignis</name>
    <dbReference type="NCBI Taxonomy" id="1189325"/>
    <lineage>
        <taxon>Bacteria</taxon>
        <taxon>Pseudomonadati</taxon>
        <taxon>Pseudomonadota</taxon>
        <taxon>Alphaproteobacteria</taxon>
        <taxon>Rhodobacterales</taxon>
        <taxon>Paracoccaceae</taxon>
        <taxon>Oceanicella</taxon>
    </lineage>
</organism>
<feature type="domain" description="ABC transporter" evidence="6">
    <location>
        <begin position="6"/>
        <end position="232"/>
    </location>
</feature>
<dbReference type="GO" id="GO:0042626">
    <property type="term" value="F:ATPase-coupled transmembrane transporter activity"/>
    <property type="evidence" value="ECO:0007669"/>
    <property type="project" value="TreeGrafter"/>
</dbReference>
<dbReference type="GO" id="GO:0016887">
    <property type="term" value="F:ATP hydrolysis activity"/>
    <property type="evidence" value="ECO:0007669"/>
    <property type="project" value="InterPro"/>
</dbReference>
<name>A0A1M7SUC8_9RHOB</name>
<evidence type="ECO:0000256" key="3">
    <source>
        <dbReference type="ARBA" id="ARBA00022741"/>
    </source>
</evidence>
<keyword evidence="2" id="KW-0813">Transport</keyword>
<evidence type="ECO:0000313" key="7">
    <source>
        <dbReference type="EMBL" id="SHN62061.1"/>
    </source>
</evidence>
<dbReference type="CDD" id="cd03225">
    <property type="entry name" value="ABC_cobalt_CbiO_domain1"/>
    <property type="match status" value="1"/>
</dbReference>
<keyword evidence="8" id="KW-1185">Reference proteome</keyword>
<dbReference type="OrthoDB" id="9782163at2"/>
<dbReference type="PANTHER" id="PTHR43553">
    <property type="entry name" value="HEAVY METAL TRANSPORTER"/>
    <property type="match status" value="1"/>
</dbReference>
<accession>A0A1M7SUC8</accession>
<reference evidence="7 8" key="1">
    <citation type="submission" date="2016-12" db="EMBL/GenBank/DDBJ databases">
        <authorList>
            <person name="Song W.-J."/>
            <person name="Kurnit D.M."/>
        </authorList>
    </citation>
    <scope>NUCLEOTIDE SEQUENCE [LARGE SCALE GENOMIC DNA]</scope>
    <source>
        <strain evidence="7 8">CGMCC 1.10808</strain>
    </source>
</reference>
<feature type="compositionally biased region" description="Low complexity" evidence="5">
    <location>
        <begin position="237"/>
        <end position="273"/>
    </location>
</feature>
<keyword evidence="4 7" id="KW-0067">ATP-binding</keyword>
<comment type="similarity">
    <text evidence="1">Belongs to the ABC transporter superfamily.</text>
</comment>
<dbReference type="SUPFAM" id="SSF52540">
    <property type="entry name" value="P-loop containing nucleoside triphosphate hydrolases"/>
    <property type="match status" value="1"/>
</dbReference>
<gene>
    <name evidence="7" type="ORF">SAMN05216200_103243</name>
</gene>
<evidence type="ECO:0000256" key="1">
    <source>
        <dbReference type="ARBA" id="ARBA00005417"/>
    </source>
</evidence>
<dbReference type="Pfam" id="PF00005">
    <property type="entry name" value="ABC_tran"/>
    <property type="match status" value="1"/>
</dbReference>
<evidence type="ECO:0000256" key="2">
    <source>
        <dbReference type="ARBA" id="ARBA00022448"/>
    </source>
</evidence>
<dbReference type="InterPro" id="IPR027417">
    <property type="entry name" value="P-loop_NTPase"/>
</dbReference>
<dbReference type="InterPro" id="IPR003439">
    <property type="entry name" value="ABC_transporter-like_ATP-bd"/>
</dbReference>
<dbReference type="GO" id="GO:0005524">
    <property type="term" value="F:ATP binding"/>
    <property type="evidence" value="ECO:0007669"/>
    <property type="project" value="UniProtKB-KW"/>
</dbReference>
<evidence type="ECO:0000313" key="8">
    <source>
        <dbReference type="Proteomes" id="UP000184066"/>
    </source>
</evidence>
<feature type="region of interest" description="Disordered" evidence="5">
    <location>
        <begin position="237"/>
        <end position="311"/>
    </location>
</feature>
<dbReference type="GO" id="GO:0043190">
    <property type="term" value="C:ATP-binding cassette (ABC) transporter complex"/>
    <property type="evidence" value="ECO:0007669"/>
    <property type="project" value="TreeGrafter"/>
</dbReference>
<evidence type="ECO:0000256" key="5">
    <source>
        <dbReference type="SAM" id="MobiDB-lite"/>
    </source>
</evidence>
<dbReference type="Proteomes" id="UP000184066">
    <property type="component" value="Unassembled WGS sequence"/>
</dbReference>
<dbReference type="InterPro" id="IPR003593">
    <property type="entry name" value="AAA+_ATPase"/>
</dbReference>
<dbReference type="PROSITE" id="PS50893">
    <property type="entry name" value="ABC_TRANSPORTER_2"/>
    <property type="match status" value="1"/>
</dbReference>
<dbReference type="PANTHER" id="PTHR43553:SF24">
    <property type="entry name" value="ENERGY-COUPLING FACTOR TRANSPORTER ATP-BINDING PROTEIN ECFA1"/>
    <property type="match status" value="1"/>
</dbReference>
<dbReference type="InterPro" id="IPR015856">
    <property type="entry name" value="ABC_transpr_CbiO/EcfA_su"/>
</dbReference>